<sequence length="72" mass="8171">MGYDPCTWTSQGHVSNVAFLWSSLCLVACSLVTPHWMDQRLCPRRLGLSNCLRVNCLGISRDINKEKQVSFQ</sequence>
<name>A0A9P9HPI5_FUSRE</name>
<proteinExistence type="predicted"/>
<accession>A0A9P9HPI5</accession>
<comment type="caution">
    <text evidence="2">The sequence shown here is derived from an EMBL/GenBank/DDBJ whole genome shotgun (WGS) entry which is preliminary data.</text>
</comment>
<evidence type="ECO:0000313" key="2">
    <source>
        <dbReference type="EMBL" id="KAH7261305.1"/>
    </source>
</evidence>
<evidence type="ECO:0000313" key="3">
    <source>
        <dbReference type="Proteomes" id="UP000720189"/>
    </source>
</evidence>
<keyword evidence="1" id="KW-0812">Transmembrane</keyword>
<dbReference type="EMBL" id="JAGMUX010000004">
    <property type="protein sequence ID" value="KAH7261305.1"/>
    <property type="molecule type" value="Genomic_DNA"/>
</dbReference>
<dbReference type="RefSeq" id="XP_046053182.1">
    <property type="nucleotide sequence ID" value="XM_046192128.1"/>
</dbReference>
<protein>
    <submittedName>
        <fullName evidence="2">Uncharacterized protein</fullName>
    </submittedName>
</protein>
<reference evidence="2" key="1">
    <citation type="journal article" date="2021" name="Nat. Commun.">
        <title>Genetic determinants of endophytism in the Arabidopsis root mycobiome.</title>
        <authorList>
            <person name="Mesny F."/>
            <person name="Miyauchi S."/>
            <person name="Thiergart T."/>
            <person name="Pickel B."/>
            <person name="Atanasova L."/>
            <person name="Karlsson M."/>
            <person name="Huettel B."/>
            <person name="Barry K.W."/>
            <person name="Haridas S."/>
            <person name="Chen C."/>
            <person name="Bauer D."/>
            <person name="Andreopoulos W."/>
            <person name="Pangilinan J."/>
            <person name="LaButti K."/>
            <person name="Riley R."/>
            <person name="Lipzen A."/>
            <person name="Clum A."/>
            <person name="Drula E."/>
            <person name="Henrissat B."/>
            <person name="Kohler A."/>
            <person name="Grigoriev I.V."/>
            <person name="Martin F.M."/>
            <person name="Hacquard S."/>
        </authorList>
    </citation>
    <scope>NUCLEOTIDE SEQUENCE</scope>
    <source>
        <strain evidence="2">MPI-CAGE-AT-0023</strain>
    </source>
</reference>
<dbReference type="Proteomes" id="UP000720189">
    <property type="component" value="Unassembled WGS sequence"/>
</dbReference>
<feature type="transmembrane region" description="Helical" evidence="1">
    <location>
        <begin position="18"/>
        <end position="37"/>
    </location>
</feature>
<dbReference type="GeneID" id="70222082"/>
<keyword evidence="3" id="KW-1185">Reference proteome</keyword>
<evidence type="ECO:0000256" key="1">
    <source>
        <dbReference type="SAM" id="Phobius"/>
    </source>
</evidence>
<keyword evidence="1" id="KW-1133">Transmembrane helix</keyword>
<gene>
    <name evidence="2" type="ORF">BKA55DRAFT_560949</name>
</gene>
<dbReference type="AlphaFoldDB" id="A0A9P9HPI5"/>
<keyword evidence="1" id="KW-0472">Membrane</keyword>
<organism evidence="2 3">
    <name type="scientific">Fusarium redolens</name>
    <dbReference type="NCBI Taxonomy" id="48865"/>
    <lineage>
        <taxon>Eukaryota</taxon>
        <taxon>Fungi</taxon>
        <taxon>Dikarya</taxon>
        <taxon>Ascomycota</taxon>
        <taxon>Pezizomycotina</taxon>
        <taxon>Sordariomycetes</taxon>
        <taxon>Hypocreomycetidae</taxon>
        <taxon>Hypocreales</taxon>
        <taxon>Nectriaceae</taxon>
        <taxon>Fusarium</taxon>
        <taxon>Fusarium redolens species complex</taxon>
    </lineage>
</organism>